<evidence type="ECO:0000313" key="6">
    <source>
        <dbReference type="EMBL" id="MFD2159734.1"/>
    </source>
</evidence>
<dbReference type="RefSeq" id="WP_377089697.1">
    <property type="nucleotide sequence ID" value="NZ_JBHSJL010000014.1"/>
</dbReference>
<accession>A0ABW4ZCX7</accession>
<organism evidence="6 7">
    <name type="scientific">Rubritalea tangerina</name>
    <dbReference type="NCBI Taxonomy" id="430798"/>
    <lineage>
        <taxon>Bacteria</taxon>
        <taxon>Pseudomonadati</taxon>
        <taxon>Verrucomicrobiota</taxon>
        <taxon>Verrucomicrobiia</taxon>
        <taxon>Verrucomicrobiales</taxon>
        <taxon>Rubritaleaceae</taxon>
        <taxon>Rubritalea</taxon>
    </lineage>
</organism>
<proteinExistence type="predicted"/>
<dbReference type="InterPro" id="IPR006603">
    <property type="entry name" value="PQ-loop_rpt"/>
</dbReference>
<evidence type="ECO:0000313" key="7">
    <source>
        <dbReference type="Proteomes" id="UP001597389"/>
    </source>
</evidence>
<evidence type="ECO:0000256" key="1">
    <source>
        <dbReference type="ARBA" id="ARBA00004141"/>
    </source>
</evidence>
<dbReference type="Proteomes" id="UP001597389">
    <property type="component" value="Unassembled WGS sequence"/>
</dbReference>
<keyword evidence="2 5" id="KW-0812">Transmembrane</keyword>
<keyword evidence="6" id="KW-0813">Transport</keyword>
<dbReference type="EMBL" id="JBHUJB010000051">
    <property type="protein sequence ID" value="MFD2159734.1"/>
    <property type="molecule type" value="Genomic_DNA"/>
</dbReference>
<dbReference type="Gene3D" id="1.20.1280.290">
    <property type="match status" value="1"/>
</dbReference>
<protein>
    <submittedName>
        <fullName evidence="6">SemiSWEET family sugar transporter</fullName>
    </submittedName>
</protein>
<keyword evidence="7" id="KW-1185">Reference proteome</keyword>
<evidence type="ECO:0000256" key="3">
    <source>
        <dbReference type="ARBA" id="ARBA00022989"/>
    </source>
</evidence>
<sequence length="102" mass="11149">MTSNELIGYLAGILLALSFLPQVIVTWRTKQADDLSMGMLSLNLSSAILYEIYAWQLGLIPVVIMNGIFCLLVLAVLIMKLLFAPKKASPTTPNRSPKPSSL</sequence>
<evidence type="ECO:0000256" key="2">
    <source>
        <dbReference type="ARBA" id="ARBA00022692"/>
    </source>
</evidence>
<name>A0ABW4ZCX7_9BACT</name>
<dbReference type="Pfam" id="PF04193">
    <property type="entry name" value="PQ-loop"/>
    <property type="match status" value="1"/>
</dbReference>
<keyword evidence="6" id="KW-0762">Sugar transport</keyword>
<feature type="transmembrane region" description="Helical" evidence="5">
    <location>
        <begin position="6"/>
        <end position="25"/>
    </location>
</feature>
<keyword evidence="4 5" id="KW-0472">Membrane</keyword>
<feature type="transmembrane region" description="Helical" evidence="5">
    <location>
        <begin position="62"/>
        <end position="83"/>
    </location>
</feature>
<reference evidence="7" key="1">
    <citation type="journal article" date="2019" name="Int. J. Syst. Evol. Microbiol.">
        <title>The Global Catalogue of Microorganisms (GCM) 10K type strain sequencing project: providing services to taxonomists for standard genome sequencing and annotation.</title>
        <authorList>
            <consortium name="The Broad Institute Genomics Platform"/>
            <consortium name="The Broad Institute Genome Sequencing Center for Infectious Disease"/>
            <person name="Wu L."/>
            <person name="Ma J."/>
        </authorList>
    </citation>
    <scope>NUCLEOTIDE SEQUENCE [LARGE SCALE GENOMIC DNA]</scope>
    <source>
        <strain evidence="7">CCUG 57942</strain>
    </source>
</reference>
<gene>
    <name evidence="6" type="ORF">ACFSW8_12565</name>
</gene>
<comment type="subcellular location">
    <subcellularLocation>
        <location evidence="1">Membrane</location>
        <topology evidence="1">Multi-pass membrane protein</topology>
    </subcellularLocation>
</comment>
<evidence type="ECO:0000256" key="5">
    <source>
        <dbReference type="SAM" id="Phobius"/>
    </source>
</evidence>
<evidence type="ECO:0000256" key="4">
    <source>
        <dbReference type="ARBA" id="ARBA00023136"/>
    </source>
</evidence>
<comment type="caution">
    <text evidence="6">The sequence shown here is derived from an EMBL/GenBank/DDBJ whole genome shotgun (WGS) entry which is preliminary data.</text>
</comment>
<keyword evidence="3 5" id="KW-1133">Transmembrane helix</keyword>